<dbReference type="PROSITE" id="PS51257">
    <property type="entry name" value="PROKAR_LIPOPROTEIN"/>
    <property type="match status" value="1"/>
</dbReference>
<dbReference type="AlphaFoldDB" id="A0A1P8UVR7"/>
<keyword evidence="2" id="KW-1185">Reference proteome</keyword>
<evidence type="ECO:0008006" key="3">
    <source>
        <dbReference type="Google" id="ProtNLM"/>
    </source>
</evidence>
<sequence>MIFSAGRAACAGAFLALTGCAVLQPAPDRGDLARETARAAVAPVLMEKAPGVPVERAVDCTLEYATRGQIEALAQNSALGQPGLNDDIVTDILYTQGTRDCMRGGLIYEVLNFQLFP</sequence>
<name>A0A1P8UVR7_9RHOB</name>
<evidence type="ECO:0000313" key="1">
    <source>
        <dbReference type="EMBL" id="APZ53485.1"/>
    </source>
</evidence>
<dbReference type="STRING" id="1250539.Ga0080574_TMP3151"/>
<dbReference type="EMBL" id="CP015093">
    <property type="protein sequence ID" value="APZ53485.1"/>
    <property type="molecule type" value="Genomic_DNA"/>
</dbReference>
<accession>A0A1P8UVR7</accession>
<dbReference type="Proteomes" id="UP000187059">
    <property type="component" value="Chromosome"/>
</dbReference>
<organism evidence="1 2">
    <name type="scientific">Salipiger abyssi</name>
    <dbReference type="NCBI Taxonomy" id="1250539"/>
    <lineage>
        <taxon>Bacteria</taxon>
        <taxon>Pseudomonadati</taxon>
        <taxon>Pseudomonadota</taxon>
        <taxon>Alphaproteobacteria</taxon>
        <taxon>Rhodobacterales</taxon>
        <taxon>Roseobacteraceae</taxon>
        <taxon>Salipiger</taxon>
    </lineage>
</organism>
<proteinExistence type="predicted"/>
<protein>
    <recommendedName>
        <fullName evidence="3">Succinate dehydrogenase</fullName>
    </recommendedName>
</protein>
<dbReference type="KEGG" id="paby:Ga0080574_TMP3151"/>
<evidence type="ECO:0000313" key="2">
    <source>
        <dbReference type="Proteomes" id="UP000187059"/>
    </source>
</evidence>
<gene>
    <name evidence="1" type="ORF">Ga0080574_TMP3151</name>
</gene>
<reference evidence="1 2" key="1">
    <citation type="submission" date="2016-04" db="EMBL/GenBank/DDBJ databases">
        <title>Deep-sea bacteria in the southern Pacific.</title>
        <authorList>
            <person name="Tang K."/>
        </authorList>
    </citation>
    <scope>NUCLEOTIDE SEQUENCE [LARGE SCALE GENOMIC DNA]</scope>
    <source>
        <strain evidence="1 2">JLT2014</strain>
    </source>
</reference>